<gene>
    <name evidence="2" type="ORF">PGH07_00085</name>
</gene>
<keyword evidence="3" id="KW-1185">Reference proteome</keyword>
<keyword evidence="1" id="KW-0472">Membrane</keyword>
<name>A0ABT7QUR3_9BACT</name>
<dbReference type="Proteomes" id="UP001169069">
    <property type="component" value="Unassembled WGS sequence"/>
</dbReference>
<reference evidence="2" key="1">
    <citation type="submission" date="2023-01" db="EMBL/GenBank/DDBJ databases">
        <title>Sulfurovum sp. zt1-1 genome assembly.</title>
        <authorList>
            <person name="Wang J."/>
        </authorList>
    </citation>
    <scope>NUCLEOTIDE SEQUENCE</scope>
    <source>
        <strain evidence="2">Zt1-1</strain>
    </source>
</reference>
<dbReference type="Pfam" id="PF14333">
    <property type="entry name" value="DUF4389"/>
    <property type="match status" value="1"/>
</dbReference>
<sequence>MEEAKNNAKKASGERLLYTIFYVVIANIVWGIVCVVVIAQFLYSWIGNSLNDKLLSFSASLSEYAKELIAYISFNSDEKPWPMGDWPHQNL</sequence>
<dbReference type="EMBL" id="JAQIBD010000001">
    <property type="protein sequence ID" value="MDM5270574.1"/>
    <property type="molecule type" value="Genomic_DNA"/>
</dbReference>
<feature type="transmembrane region" description="Helical" evidence="1">
    <location>
        <begin position="20"/>
        <end position="46"/>
    </location>
</feature>
<accession>A0ABT7QUR3</accession>
<protein>
    <submittedName>
        <fullName evidence="2">DUF4389 domain-containing protein</fullName>
    </submittedName>
</protein>
<evidence type="ECO:0000256" key="1">
    <source>
        <dbReference type="SAM" id="Phobius"/>
    </source>
</evidence>
<dbReference type="InterPro" id="IPR025498">
    <property type="entry name" value="DUF4389"/>
</dbReference>
<proteinExistence type="predicted"/>
<keyword evidence="1" id="KW-0812">Transmembrane</keyword>
<keyword evidence="1" id="KW-1133">Transmembrane helix</keyword>
<comment type="caution">
    <text evidence="2">The sequence shown here is derived from an EMBL/GenBank/DDBJ whole genome shotgun (WGS) entry which is preliminary data.</text>
</comment>
<evidence type="ECO:0000313" key="2">
    <source>
        <dbReference type="EMBL" id="MDM5270574.1"/>
    </source>
</evidence>
<dbReference type="RefSeq" id="WP_289411852.1">
    <property type="nucleotide sequence ID" value="NZ_JAQIBD010000001.1"/>
</dbReference>
<organism evidence="2 3">
    <name type="scientific">Sulfurovum zhangzhouensis</name>
    <dbReference type="NCBI Taxonomy" id="3019067"/>
    <lineage>
        <taxon>Bacteria</taxon>
        <taxon>Pseudomonadati</taxon>
        <taxon>Campylobacterota</taxon>
        <taxon>Epsilonproteobacteria</taxon>
        <taxon>Campylobacterales</taxon>
        <taxon>Sulfurovaceae</taxon>
        <taxon>Sulfurovum</taxon>
    </lineage>
</organism>
<evidence type="ECO:0000313" key="3">
    <source>
        <dbReference type="Proteomes" id="UP001169069"/>
    </source>
</evidence>